<organism evidence="13 14">
    <name type="scientific">Echinimonas agarilytica</name>
    <dbReference type="NCBI Taxonomy" id="1215918"/>
    <lineage>
        <taxon>Bacteria</taxon>
        <taxon>Pseudomonadati</taxon>
        <taxon>Pseudomonadota</taxon>
        <taxon>Gammaproteobacteria</taxon>
        <taxon>Alteromonadales</taxon>
        <taxon>Echinimonadaceae</taxon>
        <taxon>Echinimonas</taxon>
    </lineage>
</organism>
<keyword evidence="9" id="KW-0472">Membrane</keyword>
<dbReference type="InterPro" id="IPR023614">
    <property type="entry name" value="Porin_dom_sf"/>
</dbReference>
<keyword evidence="6 11" id="KW-0732">Signal</keyword>
<dbReference type="GO" id="GO:0009279">
    <property type="term" value="C:cell outer membrane"/>
    <property type="evidence" value="ECO:0007669"/>
    <property type="project" value="UniProtKB-SubCell"/>
</dbReference>
<dbReference type="SUPFAM" id="SSF56935">
    <property type="entry name" value="Porins"/>
    <property type="match status" value="1"/>
</dbReference>
<evidence type="ECO:0000313" key="14">
    <source>
        <dbReference type="Proteomes" id="UP001165393"/>
    </source>
</evidence>
<dbReference type="Gene3D" id="2.40.160.10">
    <property type="entry name" value="Porin"/>
    <property type="match status" value="1"/>
</dbReference>
<dbReference type="EMBL" id="JAMQGP010000004">
    <property type="protein sequence ID" value="MCM2680182.1"/>
    <property type="molecule type" value="Genomic_DNA"/>
</dbReference>
<dbReference type="Proteomes" id="UP001165393">
    <property type="component" value="Unassembled WGS sequence"/>
</dbReference>
<dbReference type="InterPro" id="IPR033900">
    <property type="entry name" value="Gram_neg_porin_domain"/>
</dbReference>
<dbReference type="InterPro" id="IPR002299">
    <property type="entry name" value="Porin_Neis"/>
</dbReference>
<proteinExistence type="predicted"/>
<protein>
    <submittedName>
        <fullName evidence="13">Porin</fullName>
    </submittedName>
</protein>
<comment type="subunit">
    <text evidence="2">Homotrimer.</text>
</comment>
<dbReference type="PANTHER" id="PTHR34501">
    <property type="entry name" value="PROTEIN YDDL-RELATED"/>
    <property type="match status" value="1"/>
</dbReference>
<evidence type="ECO:0000256" key="10">
    <source>
        <dbReference type="ARBA" id="ARBA00023237"/>
    </source>
</evidence>
<dbReference type="PROSITE" id="PS51257">
    <property type="entry name" value="PROKAR_LIPOPROTEIN"/>
    <property type="match status" value="1"/>
</dbReference>
<evidence type="ECO:0000256" key="5">
    <source>
        <dbReference type="ARBA" id="ARBA00022692"/>
    </source>
</evidence>
<evidence type="ECO:0000256" key="4">
    <source>
        <dbReference type="ARBA" id="ARBA00022452"/>
    </source>
</evidence>
<keyword evidence="7" id="KW-0406">Ion transport</keyword>
<evidence type="ECO:0000313" key="13">
    <source>
        <dbReference type="EMBL" id="MCM2680182.1"/>
    </source>
</evidence>
<sequence>MNLVKSSLALALAAAACFSIPALAVDPVTLYGKVNLSAQSSDDGDGSTSELKSNASRIGVKGGLELNESLKVIYTMEFQVNIDDESSDDTFSSRNQWVGLEGDFGQVLMGRNDSLLKQSQGKVDLFNDLDGDIKTLFAGENRINQTVTYKSPKYNGFQFGATWALEGAKGQNDNSGEEKNGFSTAVSYGDSGLKKSPIYAAVAYDKDVFGKSKVNASGLYDIIRGTVQGKVGDFVLGAIVQSEELSDGGDSNLGYMGSVAYKMDAWTFKAQYQTVEAGDEDPSAISVGVDYKLAKPTKVYAFYTTRDEVAEDDQNYFGLGIEHKF</sequence>
<dbReference type="PRINTS" id="PR00182">
    <property type="entry name" value="ECOLNEIPORIN"/>
</dbReference>
<dbReference type="GO" id="GO:0046930">
    <property type="term" value="C:pore complex"/>
    <property type="evidence" value="ECO:0007669"/>
    <property type="project" value="UniProtKB-KW"/>
</dbReference>
<dbReference type="RefSeq" id="WP_251261602.1">
    <property type="nucleotide sequence ID" value="NZ_JAMQGP010000004.1"/>
</dbReference>
<evidence type="ECO:0000256" key="8">
    <source>
        <dbReference type="ARBA" id="ARBA00023114"/>
    </source>
</evidence>
<evidence type="ECO:0000259" key="12">
    <source>
        <dbReference type="Pfam" id="PF13609"/>
    </source>
</evidence>
<dbReference type="PRINTS" id="PR00184">
    <property type="entry name" value="NEISSPPORIN"/>
</dbReference>
<dbReference type="InterPro" id="IPR001702">
    <property type="entry name" value="Porin_Gram-ve"/>
</dbReference>
<evidence type="ECO:0000256" key="1">
    <source>
        <dbReference type="ARBA" id="ARBA00004571"/>
    </source>
</evidence>
<feature type="signal peptide" evidence="11">
    <location>
        <begin position="1"/>
        <end position="24"/>
    </location>
</feature>
<feature type="chain" id="PRO_5041255344" evidence="11">
    <location>
        <begin position="25"/>
        <end position="325"/>
    </location>
</feature>
<accession>A0AA42B7T9</accession>
<evidence type="ECO:0000256" key="2">
    <source>
        <dbReference type="ARBA" id="ARBA00011233"/>
    </source>
</evidence>
<evidence type="ECO:0000256" key="7">
    <source>
        <dbReference type="ARBA" id="ARBA00023065"/>
    </source>
</evidence>
<keyword evidence="3" id="KW-0813">Transport</keyword>
<keyword evidence="14" id="KW-1185">Reference proteome</keyword>
<dbReference type="PANTHER" id="PTHR34501:SF9">
    <property type="entry name" value="MAJOR OUTER MEMBRANE PROTEIN P.IA"/>
    <property type="match status" value="1"/>
</dbReference>
<dbReference type="CDD" id="cd00342">
    <property type="entry name" value="gram_neg_porins"/>
    <property type="match status" value="1"/>
</dbReference>
<gene>
    <name evidence="13" type="ORF">NAF29_10945</name>
</gene>
<evidence type="ECO:0000256" key="11">
    <source>
        <dbReference type="SAM" id="SignalP"/>
    </source>
</evidence>
<keyword evidence="8" id="KW-0626">Porin</keyword>
<comment type="caution">
    <text evidence="13">The sequence shown here is derived from an EMBL/GenBank/DDBJ whole genome shotgun (WGS) entry which is preliminary data.</text>
</comment>
<dbReference type="GO" id="GO:0034220">
    <property type="term" value="P:monoatomic ion transmembrane transport"/>
    <property type="evidence" value="ECO:0007669"/>
    <property type="project" value="InterPro"/>
</dbReference>
<evidence type="ECO:0000256" key="9">
    <source>
        <dbReference type="ARBA" id="ARBA00023136"/>
    </source>
</evidence>
<dbReference type="AlphaFoldDB" id="A0AA42B7T9"/>
<feature type="domain" description="Porin" evidence="12">
    <location>
        <begin position="11"/>
        <end position="307"/>
    </location>
</feature>
<keyword evidence="5" id="KW-0812">Transmembrane</keyword>
<comment type="subcellular location">
    <subcellularLocation>
        <location evidence="1">Cell outer membrane</location>
        <topology evidence="1">Multi-pass membrane protein</topology>
    </subcellularLocation>
</comment>
<keyword evidence="10" id="KW-0998">Cell outer membrane</keyword>
<name>A0AA42B7T9_9GAMM</name>
<keyword evidence="4" id="KW-1134">Transmembrane beta strand</keyword>
<dbReference type="Pfam" id="PF13609">
    <property type="entry name" value="Porin_4"/>
    <property type="match status" value="1"/>
</dbReference>
<dbReference type="InterPro" id="IPR050298">
    <property type="entry name" value="Gram-neg_bact_OMP"/>
</dbReference>
<dbReference type="GO" id="GO:0015288">
    <property type="term" value="F:porin activity"/>
    <property type="evidence" value="ECO:0007669"/>
    <property type="project" value="UniProtKB-KW"/>
</dbReference>
<evidence type="ECO:0000256" key="6">
    <source>
        <dbReference type="ARBA" id="ARBA00022729"/>
    </source>
</evidence>
<reference evidence="13 14" key="1">
    <citation type="journal article" date="2013" name="Antonie Van Leeuwenhoek">
        <title>Echinimonas agarilytica gen. nov., sp. nov., a new gammaproteobacterium isolated from the sea urchin Strongylocentrotus intermedius.</title>
        <authorList>
            <person name="Nedashkovskaya O.I."/>
            <person name="Stenkova A.M."/>
            <person name="Zhukova N.V."/>
            <person name="Van Trappen S."/>
            <person name="Lee J.S."/>
            <person name="Kim S.B."/>
        </authorList>
    </citation>
    <scope>NUCLEOTIDE SEQUENCE [LARGE SCALE GENOMIC DNA]</scope>
    <source>
        <strain evidence="13 14">KMM 6351</strain>
    </source>
</reference>
<evidence type="ECO:0000256" key="3">
    <source>
        <dbReference type="ARBA" id="ARBA00022448"/>
    </source>
</evidence>